<evidence type="ECO:0000313" key="3">
    <source>
        <dbReference type="EMBL" id="PHQ35875.1"/>
    </source>
</evidence>
<dbReference type="Proteomes" id="UP000225740">
    <property type="component" value="Unassembled WGS sequence"/>
</dbReference>
<sequence>MRLILSPCLLLVCLPTVVAQSPAEVLDLSRWRLTLPIGAEGEGKPDEIRQPELDTFSNPEYFHVTDSHGVVFRAHCGGVTTKGSSFPRSELREMSPDGVTRADWGTEENTIHTLSMKVAITATPAKKRHVVCAQIHDAEDDLMMVRLEGEKLFVERNKIGDVMIDRHYQLGTPFELEIRAGQGHVRVSYNGEEVMDWKVARKGCYFKAGCYTQSNPKKGDEENSFGEVVISKLQLSDTASEFGQ</sequence>
<dbReference type="EMBL" id="NIZW01000004">
    <property type="protein sequence ID" value="PHQ35875.1"/>
    <property type="molecule type" value="Genomic_DNA"/>
</dbReference>
<dbReference type="Pfam" id="PF08787">
    <property type="entry name" value="Alginate_lyase2"/>
    <property type="match status" value="1"/>
</dbReference>
<feature type="signal peptide" evidence="1">
    <location>
        <begin position="1"/>
        <end position="19"/>
    </location>
</feature>
<protein>
    <submittedName>
        <fullName evidence="3">Alginate lyase</fullName>
    </submittedName>
</protein>
<name>A0A2G1WA10_9BACT</name>
<comment type="caution">
    <text evidence="3">The sequence shown here is derived from an EMBL/GenBank/DDBJ whole genome shotgun (WGS) entry which is preliminary data.</text>
</comment>
<evidence type="ECO:0000259" key="2">
    <source>
        <dbReference type="Pfam" id="PF08787"/>
    </source>
</evidence>
<dbReference type="InterPro" id="IPR014895">
    <property type="entry name" value="Alginate_lyase_2"/>
</dbReference>
<dbReference type="GeneID" id="90607877"/>
<keyword evidence="1" id="KW-0732">Signal</keyword>
<dbReference type="SUPFAM" id="SSF49899">
    <property type="entry name" value="Concanavalin A-like lectins/glucanases"/>
    <property type="match status" value="1"/>
</dbReference>
<dbReference type="OrthoDB" id="273319at2"/>
<evidence type="ECO:0000313" key="4">
    <source>
        <dbReference type="Proteomes" id="UP000225740"/>
    </source>
</evidence>
<keyword evidence="3" id="KW-0456">Lyase</keyword>
<proteinExistence type="predicted"/>
<keyword evidence="4" id="KW-1185">Reference proteome</keyword>
<organism evidence="3 4">
    <name type="scientific">Rhodopirellula bahusiensis</name>
    <dbReference type="NCBI Taxonomy" id="2014065"/>
    <lineage>
        <taxon>Bacteria</taxon>
        <taxon>Pseudomonadati</taxon>
        <taxon>Planctomycetota</taxon>
        <taxon>Planctomycetia</taxon>
        <taxon>Pirellulales</taxon>
        <taxon>Pirellulaceae</taxon>
        <taxon>Rhodopirellula</taxon>
    </lineage>
</organism>
<feature type="chain" id="PRO_5013706395" evidence="1">
    <location>
        <begin position="20"/>
        <end position="244"/>
    </location>
</feature>
<dbReference type="GO" id="GO:0016829">
    <property type="term" value="F:lyase activity"/>
    <property type="evidence" value="ECO:0007669"/>
    <property type="project" value="UniProtKB-KW"/>
</dbReference>
<dbReference type="InterPro" id="IPR013320">
    <property type="entry name" value="ConA-like_dom_sf"/>
</dbReference>
<dbReference type="RefSeq" id="WP_099259966.1">
    <property type="nucleotide sequence ID" value="NZ_NIZW01000004.1"/>
</dbReference>
<accession>A0A2G1WA10</accession>
<evidence type="ECO:0000256" key="1">
    <source>
        <dbReference type="SAM" id="SignalP"/>
    </source>
</evidence>
<gene>
    <name evidence="3" type="ORF">CEE69_06570</name>
</gene>
<dbReference type="Gene3D" id="2.60.120.200">
    <property type="match status" value="1"/>
</dbReference>
<feature type="domain" description="Alginate lyase 2" evidence="2">
    <location>
        <begin position="26"/>
        <end position="236"/>
    </location>
</feature>
<dbReference type="AlphaFoldDB" id="A0A2G1WA10"/>
<reference evidence="3 4" key="1">
    <citation type="submission" date="2017-06" db="EMBL/GenBank/DDBJ databases">
        <title>Description of Rhodopirellula bahusiensis sp. nov.</title>
        <authorList>
            <person name="Kizina J."/>
            <person name="Harder J."/>
        </authorList>
    </citation>
    <scope>NUCLEOTIDE SEQUENCE [LARGE SCALE GENOMIC DNA]</scope>
    <source>
        <strain evidence="3 4">SWK21</strain>
    </source>
</reference>